<dbReference type="CDD" id="cd07012">
    <property type="entry name" value="PBP2_Bug_TTT"/>
    <property type="match status" value="1"/>
</dbReference>
<dbReference type="RefSeq" id="WP_274108934.1">
    <property type="nucleotide sequence ID" value="NZ_JAPCKI010000003.1"/>
</dbReference>
<dbReference type="Gene3D" id="3.40.190.150">
    <property type="entry name" value="Bordetella uptake gene, domain 1"/>
    <property type="match status" value="1"/>
</dbReference>
<comment type="similarity">
    <text evidence="1">Belongs to the UPF0065 (bug) family.</text>
</comment>
<comment type="caution">
    <text evidence="3">The sequence shown here is derived from an EMBL/GenBank/DDBJ whole genome shotgun (WGS) entry which is preliminary data.</text>
</comment>
<dbReference type="SUPFAM" id="SSF53850">
    <property type="entry name" value="Periplasmic binding protein-like II"/>
    <property type="match status" value="1"/>
</dbReference>
<reference evidence="3" key="1">
    <citation type="submission" date="2022-10" db="EMBL/GenBank/DDBJ databases">
        <title>Description of microaerobic benzene degrading bacteria.</title>
        <authorList>
            <person name="Bedics A."/>
            <person name="Tancsics A."/>
            <person name="Banerjee S."/>
        </authorList>
    </citation>
    <scope>NUCLEOTIDE SEQUENCE</scope>
    <source>
        <strain evidence="3">D2M1</strain>
    </source>
</reference>
<feature type="signal peptide" evidence="2">
    <location>
        <begin position="1"/>
        <end position="37"/>
    </location>
</feature>
<dbReference type="InterPro" id="IPR005064">
    <property type="entry name" value="BUG"/>
</dbReference>
<keyword evidence="4" id="KW-1185">Reference proteome</keyword>
<dbReference type="PANTHER" id="PTHR42928">
    <property type="entry name" value="TRICARBOXYLATE-BINDING PROTEIN"/>
    <property type="match status" value="1"/>
</dbReference>
<evidence type="ECO:0000256" key="2">
    <source>
        <dbReference type="SAM" id="SignalP"/>
    </source>
</evidence>
<organism evidence="3 4">
    <name type="scientific">Acidovorax benzenivorans</name>
    <dbReference type="NCBI Taxonomy" id="2987520"/>
    <lineage>
        <taxon>Bacteria</taxon>
        <taxon>Pseudomonadati</taxon>
        <taxon>Pseudomonadota</taxon>
        <taxon>Betaproteobacteria</taxon>
        <taxon>Burkholderiales</taxon>
        <taxon>Comamonadaceae</taxon>
        <taxon>Acidovorax</taxon>
    </lineage>
</organism>
<accession>A0ABT5RUG6</accession>
<name>A0ABT5RUG6_9BURK</name>
<dbReference type="PANTHER" id="PTHR42928:SF5">
    <property type="entry name" value="BLR1237 PROTEIN"/>
    <property type="match status" value="1"/>
</dbReference>
<evidence type="ECO:0000313" key="4">
    <source>
        <dbReference type="Proteomes" id="UP001148932"/>
    </source>
</evidence>
<feature type="chain" id="PRO_5046782899" evidence="2">
    <location>
        <begin position="38"/>
        <end position="340"/>
    </location>
</feature>
<dbReference type="PIRSF" id="PIRSF017082">
    <property type="entry name" value="YflP"/>
    <property type="match status" value="1"/>
</dbReference>
<gene>
    <name evidence="3" type="ORF">OIN59_07860</name>
</gene>
<sequence>MFTTRHYALRTPMSRSGKALCALALLVLSTAASLSNAVAQTFPAKPVRSVAPYSPGSGPDAVMRILSERLSRNWGQQLVIDNKPGANGFIAIGDAKRATPDGYTLLQVDNTHMALQPHVFKQLSYDPVKDFEPVAPVYFTNFFVVVAANSPWKDVGDLIKAAKAAPGDITYGSWGIGSVAHVGAASLEAATGTKMMHVPYKDMGSVYTSVATGDIKWAFGTAATAGPMYQAKKVKFLALAAPQRLAGFTDIPTMGEAGGPAGFEVKTWVGLFAPAGTPKAAIEKINADVGKVLATSEVKERLATFGFEPYIGPPAELTKAIERDSRTFGEVVKRAKIALD</sequence>
<proteinExistence type="inferred from homology"/>
<dbReference type="Proteomes" id="UP001148932">
    <property type="component" value="Unassembled WGS sequence"/>
</dbReference>
<protein>
    <submittedName>
        <fullName evidence="3">Tripartite tricarboxylate transporter substrate binding protein</fullName>
    </submittedName>
</protein>
<dbReference type="EMBL" id="JAPCKI010000003">
    <property type="protein sequence ID" value="MDD2177348.1"/>
    <property type="molecule type" value="Genomic_DNA"/>
</dbReference>
<dbReference type="Gene3D" id="3.40.190.10">
    <property type="entry name" value="Periplasmic binding protein-like II"/>
    <property type="match status" value="1"/>
</dbReference>
<dbReference type="InterPro" id="IPR042100">
    <property type="entry name" value="Bug_dom1"/>
</dbReference>
<dbReference type="Pfam" id="PF03401">
    <property type="entry name" value="TctC"/>
    <property type="match status" value="1"/>
</dbReference>
<keyword evidence="2" id="KW-0732">Signal</keyword>
<evidence type="ECO:0000313" key="3">
    <source>
        <dbReference type="EMBL" id="MDD2177348.1"/>
    </source>
</evidence>
<evidence type="ECO:0000256" key="1">
    <source>
        <dbReference type="ARBA" id="ARBA00006987"/>
    </source>
</evidence>